<feature type="domain" description="DUF8213" evidence="2">
    <location>
        <begin position="29"/>
        <end position="154"/>
    </location>
</feature>
<dbReference type="AlphaFoldDB" id="A0A1Y2LW39"/>
<dbReference type="Proteomes" id="UP000193240">
    <property type="component" value="Unassembled WGS sequence"/>
</dbReference>
<evidence type="ECO:0000313" key="3">
    <source>
        <dbReference type="EMBL" id="OSS48063.1"/>
    </source>
</evidence>
<organism evidence="3 4">
    <name type="scientific">Epicoccum nigrum</name>
    <name type="common">Soil fungus</name>
    <name type="synonym">Epicoccum purpurascens</name>
    <dbReference type="NCBI Taxonomy" id="105696"/>
    <lineage>
        <taxon>Eukaryota</taxon>
        <taxon>Fungi</taxon>
        <taxon>Dikarya</taxon>
        <taxon>Ascomycota</taxon>
        <taxon>Pezizomycotina</taxon>
        <taxon>Dothideomycetes</taxon>
        <taxon>Pleosporomycetidae</taxon>
        <taxon>Pleosporales</taxon>
        <taxon>Pleosporineae</taxon>
        <taxon>Didymellaceae</taxon>
        <taxon>Epicoccum</taxon>
    </lineage>
</organism>
<feature type="chain" id="PRO_5013141669" description="DUF8213 domain-containing protein" evidence="1">
    <location>
        <begin position="19"/>
        <end position="154"/>
    </location>
</feature>
<proteinExistence type="predicted"/>
<dbReference type="InParanoid" id="A0A1Y2LW39"/>
<evidence type="ECO:0000259" key="2">
    <source>
        <dbReference type="Pfam" id="PF26641"/>
    </source>
</evidence>
<keyword evidence="1" id="KW-0732">Signal</keyword>
<evidence type="ECO:0000313" key="4">
    <source>
        <dbReference type="Proteomes" id="UP000193240"/>
    </source>
</evidence>
<dbReference type="Pfam" id="PF26641">
    <property type="entry name" value="DUF8213"/>
    <property type="match status" value="1"/>
</dbReference>
<protein>
    <recommendedName>
        <fullName evidence="2">DUF8213 domain-containing protein</fullName>
    </recommendedName>
</protein>
<reference evidence="3 4" key="1">
    <citation type="journal article" date="2017" name="Genome Announc.">
        <title>Genome sequence of the saprophytic ascomycete Epicoccum nigrum ICMP 19927 strain isolated from New Zealand.</title>
        <authorList>
            <person name="Fokin M."/>
            <person name="Fleetwood D."/>
            <person name="Weir B.S."/>
            <person name="Villas-Boas S.G."/>
        </authorList>
    </citation>
    <scope>NUCLEOTIDE SEQUENCE [LARGE SCALE GENOMIC DNA]</scope>
    <source>
        <strain evidence="3 4">ICMP 19927</strain>
    </source>
</reference>
<dbReference type="InterPro" id="IPR058526">
    <property type="entry name" value="DUF8213"/>
</dbReference>
<dbReference type="OMA" id="CSWFNNA"/>
<feature type="signal peptide" evidence="1">
    <location>
        <begin position="1"/>
        <end position="18"/>
    </location>
</feature>
<accession>A0A1Y2LW39</accession>
<name>A0A1Y2LW39_EPING</name>
<keyword evidence="4" id="KW-1185">Reference proteome</keyword>
<evidence type="ECO:0000256" key="1">
    <source>
        <dbReference type="SAM" id="SignalP"/>
    </source>
</evidence>
<sequence>MKSTLFTLLTAAVALTSASPIDSPPLSKRSVSCLKVGATATATWKNAAGKTCRWTGAVGSNFGTNSVTGGDYSCNGRCGAGCSGAAVGNAYTQDCFSHDVCSWFNNASGGASDANCGAAFNAAVDDTLLGVANGCGQTNPSLAAARPGASPVCS</sequence>
<dbReference type="EMBL" id="KZ107847">
    <property type="protein sequence ID" value="OSS48063.1"/>
    <property type="molecule type" value="Genomic_DNA"/>
</dbReference>
<gene>
    <name evidence="3" type="ORF">B5807_06651</name>
</gene>